<comment type="caution">
    <text evidence="1">The sequence shown here is derived from an EMBL/GenBank/DDBJ whole genome shotgun (WGS) entry which is preliminary data.</text>
</comment>
<evidence type="ECO:0000313" key="1">
    <source>
        <dbReference type="EMBL" id="MBB6692737.1"/>
    </source>
</evidence>
<proteinExistence type="predicted"/>
<dbReference type="RefSeq" id="WP_185136727.1">
    <property type="nucleotide sequence ID" value="NZ_JACJVR010000058.1"/>
</dbReference>
<dbReference type="AlphaFoldDB" id="A0A841TW38"/>
<accession>A0A841TW38</accession>
<gene>
    <name evidence="1" type="ORF">H7B90_15115</name>
</gene>
<evidence type="ECO:0000313" key="2">
    <source>
        <dbReference type="Proteomes" id="UP000553776"/>
    </source>
</evidence>
<keyword evidence="2" id="KW-1185">Reference proteome</keyword>
<dbReference type="EMBL" id="JACJVR010000058">
    <property type="protein sequence ID" value="MBB6692737.1"/>
    <property type="molecule type" value="Genomic_DNA"/>
</dbReference>
<protein>
    <submittedName>
        <fullName evidence="1">Uncharacterized protein</fullName>
    </submittedName>
</protein>
<organism evidence="1 2">
    <name type="scientific">Cohnella xylanilytica</name>
    <dbReference type="NCBI Taxonomy" id="557555"/>
    <lineage>
        <taxon>Bacteria</taxon>
        <taxon>Bacillati</taxon>
        <taxon>Bacillota</taxon>
        <taxon>Bacilli</taxon>
        <taxon>Bacillales</taxon>
        <taxon>Paenibacillaceae</taxon>
        <taxon>Cohnella</taxon>
    </lineage>
</organism>
<dbReference type="Proteomes" id="UP000553776">
    <property type="component" value="Unassembled WGS sequence"/>
</dbReference>
<sequence length="284" mass="32042">MREKFMELWERHSDILAHSCGIREPLLSLDPVLEAYGTPADAGDNPRLAAHYKAHHRMFEKLDFFAVTSRGEFLAFYRTEGYSGNPPVAKLDSEGQYGWAGADLADALYWAAEDECSDLTGWLKDQGFACPEGFVLGASTQFLPGIDKWHLRFYREWLGELVRKDEDSPSGEPDAYDPSTWLGHKGEAVRDLIARAHGEDELRKYWVSCDARGFVHSARVLKPSLGVAGITLGCSREELLRAFGEPTQSGAIRLYYDKGLIRLHFTIQDERIVKMMCMTIDDSQ</sequence>
<reference evidence="1 2" key="1">
    <citation type="submission" date="2020-08" db="EMBL/GenBank/DDBJ databases">
        <title>Cohnella phylogeny.</title>
        <authorList>
            <person name="Dunlap C."/>
        </authorList>
    </citation>
    <scope>NUCLEOTIDE SEQUENCE [LARGE SCALE GENOMIC DNA]</scope>
    <source>
        <strain evidence="1 2">DSM 25239</strain>
    </source>
</reference>
<name>A0A841TW38_9BACL</name>